<organism evidence="1 2">
    <name type="scientific">Strongyloides papillosus</name>
    <name type="common">Intestinal threadworm</name>
    <dbReference type="NCBI Taxonomy" id="174720"/>
    <lineage>
        <taxon>Eukaryota</taxon>
        <taxon>Metazoa</taxon>
        <taxon>Ecdysozoa</taxon>
        <taxon>Nematoda</taxon>
        <taxon>Chromadorea</taxon>
        <taxon>Rhabditida</taxon>
        <taxon>Tylenchina</taxon>
        <taxon>Panagrolaimomorpha</taxon>
        <taxon>Strongyloidoidea</taxon>
        <taxon>Strongyloididae</taxon>
        <taxon>Strongyloides</taxon>
    </lineage>
</organism>
<evidence type="ECO:0000313" key="1">
    <source>
        <dbReference type="Proteomes" id="UP000046392"/>
    </source>
</evidence>
<dbReference type="Proteomes" id="UP000046392">
    <property type="component" value="Unplaced"/>
</dbReference>
<evidence type="ECO:0000313" key="2">
    <source>
        <dbReference type="WBParaSite" id="SPAL_0001129150.1"/>
    </source>
</evidence>
<accession>A0A0N5BZV3</accession>
<dbReference type="WBParaSite" id="SPAL_0001129150.1">
    <property type="protein sequence ID" value="SPAL_0001129150.1"/>
    <property type="gene ID" value="SPAL_0001129150"/>
</dbReference>
<reference evidence="2" key="1">
    <citation type="submission" date="2017-02" db="UniProtKB">
        <authorList>
            <consortium name="WormBaseParasite"/>
        </authorList>
    </citation>
    <scope>IDENTIFICATION</scope>
</reference>
<dbReference type="AlphaFoldDB" id="A0A0N5BZV3"/>
<sequence length="126" mass="14791">MRVFKTLLVIITILICRSFEVIIYLDFLLDVQGFPTCDPEYPNEKVTLKIINRKGDKTLKEEKGVCGHLIKITETFTAYKIVKKVLSARFFYETSKKFYTRRIVEDCKNDAYEKTYNIQCNFGDIP</sequence>
<name>A0A0N5BZV3_STREA</name>
<protein>
    <submittedName>
        <fullName evidence="2">ZP domain-containing protein</fullName>
    </submittedName>
</protein>
<proteinExistence type="predicted"/>
<keyword evidence="1" id="KW-1185">Reference proteome</keyword>